<sequence length="430" mass="46366">MHSSGTDERGISRRWATLALVAGGAALVVQWVLVPPWAAPQFGLLVNQGDLAIYRNGALQLLHGEPLYAAPVPPGGWFTYPPFAALCFLPMAAVSFGVAKLAWLAMSCAALWATVWRCWRMLGYRGDLHLAAVSFGLALVATVLEAVRGTLWQGQINLLLMAIIVWDLTRPRSAVLRGWSVGVATGVKLTAIVFLPYLILTRQWRAAATAASTGSATVVFTWLVAPADSRDYWGHAVRDVDRIGPVSHPGNQSLNGVLANLWAPGQAPNWVWLLCAATAAVLGYVVAARAGRAGRNLHGVTVVGLIGCVIPPLAWGHHWVWLVPLLIILLDKAIHSQRHQTAWIAATLCVGTASAMWFTSWVYAEIKHLGLTGAPSYVPAMTAAVEHMPQWVRAIVCGVPPLVYLGVVAVMLFQQSRRANTIAEQVPAHR</sequence>
<dbReference type="EMBL" id="JADLQX010000013">
    <property type="protein sequence ID" value="MBF6299533.1"/>
    <property type="molecule type" value="Genomic_DNA"/>
</dbReference>
<dbReference type="RefSeq" id="WP_195130809.1">
    <property type="nucleotide sequence ID" value="NZ_JADLQX010000013.1"/>
</dbReference>
<feature type="transmembrane region" description="Helical" evidence="8">
    <location>
        <begin position="181"/>
        <end position="200"/>
    </location>
</feature>
<dbReference type="Proteomes" id="UP000702209">
    <property type="component" value="Unassembled WGS sequence"/>
</dbReference>
<keyword evidence="2" id="KW-1003">Cell membrane</keyword>
<protein>
    <submittedName>
        <fullName evidence="9">DUF2029 domain-containing protein</fullName>
    </submittedName>
</protein>
<evidence type="ECO:0000256" key="6">
    <source>
        <dbReference type="ARBA" id="ARBA00023136"/>
    </source>
</evidence>
<dbReference type="InterPro" id="IPR018584">
    <property type="entry name" value="GT87"/>
</dbReference>
<keyword evidence="5 8" id="KW-1133">Transmembrane helix</keyword>
<keyword evidence="6 8" id="KW-0472">Membrane</keyword>
<evidence type="ECO:0000256" key="3">
    <source>
        <dbReference type="ARBA" id="ARBA00022679"/>
    </source>
</evidence>
<feature type="transmembrane region" description="Helical" evidence="8">
    <location>
        <begin position="391"/>
        <end position="413"/>
    </location>
</feature>
<comment type="subcellular location">
    <subcellularLocation>
        <location evidence="1">Cell membrane</location>
        <topology evidence="1">Multi-pass membrane protein</topology>
    </subcellularLocation>
</comment>
<evidence type="ECO:0000256" key="1">
    <source>
        <dbReference type="ARBA" id="ARBA00004651"/>
    </source>
</evidence>
<evidence type="ECO:0000256" key="4">
    <source>
        <dbReference type="ARBA" id="ARBA00022692"/>
    </source>
</evidence>
<dbReference type="Pfam" id="PF09594">
    <property type="entry name" value="GT87"/>
    <property type="match status" value="1"/>
</dbReference>
<proteinExistence type="inferred from homology"/>
<comment type="caution">
    <text evidence="9">The sequence shown here is derived from an EMBL/GenBank/DDBJ whole genome shotgun (WGS) entry which is preliminary data.</text>
</comment>
<keyword evidence="10" id="KW-1185">Reference proteome</keyword>
<evidence type="ECO:0000256" key="5">
    <source>
        <dbReference type="ARBA" id="ARBA00022989"/>
    </source>
</evidence>
<organism evidence="9 10">
    <name type="scientific">Nocardia amamiensis</name>
    <dbReference type="NCBI Taxonomy" id="404578"/>
    <lineage>
        <taxon>Bacteria</taxon>
        <taxon>Bacillati</taxon>
        <taxon>Actinomycetota</taxon>
        <taxon>Actinomycetes</taxon>
        <taxon>Mycobacteriales</taxon>
        <taxon>Nocardiaceae</taxon>
        <taxon>Nocardia</taxon>
    </lineage>
</organism>
<gene>
    <name evidence="9" type="ORF">IU459_18585</name>
</gene>
<feature type="transmembrane region" description="Helical" evidence="8">
    <location>
        <begin position="302"/>
        <end position="330"/>
    </location>
</feature>
<comment type="similarity">
    <text evidence="7">Belongs to the glycosyltransferase 87 family.</text>
</comment>
<feature type="transmembrane region" description="Helical" evidence="8">
    <location>
        <begin position="206"/>
        <end position="225"/>
    </location>
</feature>
<evidence type="ECO:0000256" key="8">
    <source>
        <dbReference type="SAM" id="Phobius"/>
    </source>
</evidence>
<accession>A0ABS0CXL2</accession>
<evidence type="ECO:0000313" key="9">
    <source>
        <dbReference type="EMBL" id="MBF6299533.1"/>
    </source>
</evidence>
<feature type="transmembrane region" description="Helical" evidence="8">
    <location>
        <begin position="83"/>
        <end position="116"/>
    </location>
</feature>
<evidence type="ECO:0000313" key="10">
    <source>
        <dbReference type="Proteomes" id="UP000702209"/>
    </source>
</evidence>
<evidence type="ECO:0000256" key="7">
    <source>
        <dbReference type="ARBA" id="ARBA00024033"/>
    </source>
</evidence>
<feature type="transmembrane region" description="Helical" evidence="8">
    <location>
        <begin position="342"/>
        <end position="364"/>
    </location>
</feature>
<evidence type="ECO:0000256" key="2">
    <source>
        <dbReference type="ARBA" id="ARBA00022475"/>
    </source>
</evidence>
<name>A0ABS0CXL2_9NOCA</name>
<feature type="transmembrane region" description="Helical" evidence="8">
    <location>
        <begin position="270"/>
        <end position="290"/>
    </location>
</feature>
<reference evidence="9 10" key="1">
    <citation type="submission" date="2020-10" db="EMBL/GenBank/DDBJ databases">
        <title>Identification of Nocardia species via Next-generation sequencing and recognition of intraspecies genetic diversity.</title>
        <authorList>
            <person name="Li P."/>
            <person name="Li P."/>
            <person name="Lu B."/>
        </authorList>
    </citation>
    <scope>NUCLEOTIDE SEQUENCE [LARGE SCALE GENOMIC DNA]</scope>
    <source>
        <strain evidence="9 10">BJ06-0157</strain>
    </source>
</reference>
<keyword evidence="4 8" id="KW-0812">Transmembrane</keyword>
<feature type="transmembrane region" description="Helical" evidence="8">
    <location>
        <begin position="128"/>
        <end position="144"/>
    </location>
</feature>
<feature type="transmembrane region" description="Helical" evidence="8">
    <location>
        <begin position="15"/>
        <end position="34"/>
    </location>
</feature>
<keyword evidence="3" id="KW-0808">Transferase</keyword>